<dbReference type="EMBL" id="CP036266">
    <property type="protein sequence ID" value="QDT22410.1"/>
    <property type="molecule type" value="Genomic_DNA"/>
</dbReference>
<sequence>MSKYPMDRELNPEEFVDFISDLIVDMKAGLPEVASEFYEASGRGAIALQFQDAVTPQDRRMGIDYVTPARLPDHKYLKQLIQEYDPTSELVVFATTKNGQVQFVSHLTFAELQSAPE</sequence>
<name>A0A517PSQ5_9PLAN</name>
<protein>
    <submittedName>
        <fullName evidence="1">Uncharacterized protein</fullName>
    </submittedName>
</protein>
<evidence type="ECO:0000313" key="1">
    <source>
        <dbReference type="EMBL" id="QDT22410.1"/>
    </source>
</evidence>
<evidence type="ECO:0000313" key="2">
    <source>
        <dbReference type="Proteomes" id="UP000320421"/>
    </source>
</evidence>
<dbReference type="AlphaFoldDB" id="A0A517PSQ5"/>
<accession>A0A517PSQ5</accession>
<organism evidence="1 2">
    <name type="scientific">Gimesia chilikensis</name>
    <dbReference type="NCBI Taxonomy" id="2605989"/>
    <lineage>
        <taxon>Bacteria</taxon>
        <taxon>Pseudomonadati</taxon>
        <taxon>Planctomycetota</taxon>
        <taxon>Planctomycetia</taxon>
        <taxon>Planctomycetales</taxon>
        <taxon>Planctomycetaceae</taxon>
        <taxon>Gimesia</taxon>
    </lineage>
</organism>
<reference evidence="1 2" key="1">
    <citation type="submission" date="2019-02" db="EMBL/GenBank/DDBJ databases">
        <title>Deep-cultivation of Planctomycetes and their phenomic and genomic characterization uncovers novel biology.</title>
        <authorList>
            <person name="Wiegand S."/>
            <person name="Jogler M."/>
            <person name="Boedeker C."/>
            <person name="Pinto D."/>
            <person name="Vollmers J."/>
            <person name="Rivas-Marin E."/>
            <person name="Kohn T."/>
            <person name="Peeters S.H."/>
            <person name="Heuer A."/>
            <person name="Rast P."/>
            <person name="Oberbeckmann S."/>
            <person name="Bunk B."/>
            <person name="Jeske O."/>
            <person name="Meyerdierks A."/>
            <person name="Storesund J.E."/>
            <person name="Kallscheuer N."/>
            <person name="Luecker S."/>
            <person name="Lage O.M."/>
            <person name="Pohl T."/>
            <person name="Merkel B.J."/>
            <person name="Hornburger P."/>
            <person name="Mueller R.-W."/>
            <person name="Bruemmer F."/>
            <person name="Labrenz M."/>
            <person name="Spormann A.M."/>
            <person name="Op den Camp H."/>
            <person name="Overmann J."/>
            <person name="Amann R."/>
            <person name="Jetten M.S.M."/>
            <person name="Mascher T."/>
            <person name="Medema M.H."/>
            <person name="Devos D.P."/>
            <person name="Kaster A.-K."/>
            <person name="Ovreas L."/>
            <person name="Rohde M."/>
            <person name="Galperin M.Y."/>
            <person name="Jogler C."/>
        </authorList>
    </citation>
    <scope>NUCLEOTIDE SEQUENCE [LARGE SCALE GENOMIC DNA]</scope>
    <source>
        <strain evidence="1 2">HG66A1</strain>
    </source>
</reference>
<gene>
    <name evidence="1" type="ORF">HG66A1_42180</name>
</gene>
<dbReference type="Proteomes" id="UP000320421">
    <property type="component" value="Chromosome"/>
</dbReference>
<proteinExistence type="predicted"/>
<keyword evidence="2" id="KW-1185">Reference proteome</keyword>